<evidence type="ECO:0000256" key="4">
    <source>
        <dbReference type="ARBA" id="ARBA00023242"/>
    </source>
</evidence>
<name>A0AAW2ZK33_9EUKA</name>
<evidence type="ECO:0000256" key="1">
    <source>
        <dbReference type="ARBA" id="ARBA00022723"/>
    </source>
</evidence>
<evidence type="ECO:0000256" key="5">
    <source>
        <dbReference type="PROSITE-ProRule" id="PRU00472"/>
    </source>
</evidence>
<keyword evidence="9" id="KW-0648">Protein biosynthesis</keyword>
<dbReference type="GO" id="GO:0008270">
    <property type="term" value="F:zinc ion binding"/>
    <property type="evidence" value="ECO:0007669"/>
    <property type="project" value="UniProtKB-KW"/>
</dbReference>
<keyword evidence="3" id="KW-0862">Zinc</keyword>
<dbReference type="PROSITE" id="PS51321">
    <property type="entry name" value="TFIIS_CENTRAL"/>
    <property type="match status" value="1"/>
</dbReference>
<feature type="domain" description="TFIIS central" evidence="8">
    <location>
        <begin position="121"/>
        <end position="235"/>
    </location>
</feature>
<reference evidence="9 10" key="1">
    <citation type="submission" date="2024-03" db="EMBL/GenBank/DDBJ databases">
        <title>The Acrasis kona genome and developmental transcriptomes reveal deep origins of eukaryotic multicellular pathways.</title>
        <authorList>
            <person name="Sheikh S."/>
            <person name="Fu C.-J."/>
            <person name="Brown M.W."/>
            <person name="Baldauf S.L."/>
        </authorList>
    </citation>
    <scope>NUCLEOTIDE SEQUENCE [LARGE SCALE GENOMIC DNA]</scope>
    <source>
        <strain evidence="9 10">ATCC MYA-3509</strain>
    </source>
</reference>
<dbReference type="Gene3D" id="2.20.25.10">
    <property type="match status" value="1"/>
</dbReference>
<keyword evidence="1" id="KW-0479">Metal-binding</keyword>
<dbReference type="InterPro" id="IPR001222">
    <property type="entry name" value="Znf_TFIIS"/>
</dbReference>
<evidence type="ECO:0000256" key="6">
    <source>
        <dbReference type="SAM" id="MobiDB-lite"/>
    </source>
</evidence>
<organism evidence="9 10">
    <name type="scientific">Acrasis kona</name>
    <dbReference type="NCBI Taxonomy" id="1008807"/>
    <lineage>
        <taxon>Eukaryota</taxon>
        <taxon>Discoba</taxon>
        <taxon>Heterolobosea</taxon>
        <taxon>Tetramitia</taxon>
        <taxon>Eutetramitia</taxon>
        <taxon>Acrasidae</taxon>
        <taxon>Acrasis</taxon>
    </lineage>
</organism>
<dbReference type="InterPro" id="IPR036575">
    <property type="entry name" value="TFIIS_cen_dom_sf"/>
</dbReference>
<dbReference type="GO" id="GO:0003746">
    <property type="term" value="F:translation elongation factor activity"/>
    <property type="evidence" value="ECO:0007669"/>
    <property type="project" value="UniProtKB-KW"/>
</dbReference>
<dbReference type="SUPFAM" id="SSF46942">
    <property type="entry name" value="Elongation factor TFIIS domain 2"/>
    <property type="match status" value="1"/>
</dbReference>
<sequence length="279" mass="30975">MVIDAENISTTSNPKPIIKPAIQPVSTPAIQPVKPVAAPNNASPTAPKMRAKAEFKANLFVQPPPTTETTSPTNSQQPPSPTLNDQNSNPPTTPSSAASNPQNQFIQLEIEKKLAKTNDKMRDWARKKIAVGLSTGTDDLDAAAELACKIEDTLVKHYESSDNMEYKNKIKSISFNLGDRTNRDFSARVLDGTFSPEQLCTMQSKEMASLEMQKERRKLMDEKTAEAMSHLPSVHKSSLYRCGKCKKKECSFYQMQTRSADEPMTTYVTCHSCGNRWKC</sequence>
<dbReference type="GO" id="GO:0006351">
    <property type="term" value="P:DNA-templated transcription"/>
    <property type="evidence" value="ECO:0007669"/>
    <property type="project" value="InterPro"/>
</dbReference>
<feature type="domain" description="TFIIS-type" evidence="7">
    <location>
        <begin position="238"/>
        <end position="278"/>
    </location>
</feature>
<evidence type="ECO:0000259" key="7">
    <source>
        <dbReference type="PROSITE" id="PS51133"/>
    </source>
</evidence>
<dbReference type="Gene3D" id="1.10.472.30">
    <property type="entry name" value="Transcription elongation factor S-II, central domain"/>
    <property type="match status" value="1"/>
</dbReference>
<proteinExistence type="predicted"/>
<dbReference type="Pfam" id="PF01096">
    <property type="entry name" value="Zn_ribbon_TFIIS"/>
    <property type="match status" value="1"/>
</dbReference>
<keyword evidence="4" id="KW-0539">Nucleus</keyword>
<dbReference type="Pfam" id="PF07500">
    <property type="entry name" value="TFIIS_M"/>
    <property type="match status" value="1"/>
</dbReference>
<keyword evidence="9" id="KW-0251">Elongation factor</keyword>
<protein>
    <submittedName>
        <fullName evidence="9">Transcription elongation factor A protein</fullName>
    </submittedName>
</protein>
<feature type="compositionally biased region" description="Low complexity" evidence="6">
    <location>
        <begin position="87"/>
        <end position="101"/>
    </location>
</feature>
<dbReference type="PROSITE" id="PS51133">
    <property type="entry name" value="ZF_TFIIS_2"/>
    <property type="match status" value="1"/>
</dbReference>
<dbReference type="SMART" id="SM00440">
    <property type="entry name" value="ZnF_C2C2"/>
    <property type="match status" value="1"/>
</dbReference>
<dbReference type="SUPFAM" id="SSF57783">
    <property type="entry name" value="Zinc beta-ribbon"/>
    <property type="match status" value="1"/>
</dbReference>
<dbReference type="PROSITE" id="PS00466">
    <property type="entry name" value="ZF_TFIIS_1"/>
    <property type="match status" value="1"/>
</dbReference>
<comment type="caution">
    <text evidence="9">The sequence shown here is derived from an EMBL/GenBank/DDBJ whole genome shotgun (WGS) entry which is preliminary data.</text>
</comment>
<dbReference type="GO" id="GO:0005634">
    <property type="term" value="C:nucleus"/>
    <property type="evidence" value="ECO:0007669"/>
    <property type="project" value="TreeGrafter"/>
</dbReference>
<dbReference type="GO" id="GO:0003676">
    <property type="term" value="F:nucleic acid binding"/>
    <property type="evidence" value="ECO:0007669"/>
    <property type="project" value="InterPro"/>
</dbReference>
<evidence type="ECO:0000313" key="10">
    <source>
        <dbReference type="Proteomes" id="UP001431209"/>
    </source>
</evidence>
<evidence type="ECO:0000256" key="3">
    <source>
        <dbReference type="ARBA" id="ARBA00022833"/>
    </source>
</evidence>
<evidence type="ECO:0000313" key="9">
    <source>
        <dbReference type="EMBL" id="KAL0489165.1"/>
    </source>
</evidence>
<feature type="region of interest" description="Disordered" evidence="6">
    <location>
        <begin position="1"/>
        <end position="101"/>
    </location>
</feature>
<dbReference type="AlphaFoldDB" id="A0AAW2ZK33"/>
<evidence type="ECO:0000256" key="2">
    <source>
        <dbReference type="ARBA" id="ARBA00022771"/>
    </source>
</evidence>
<dbReference type="InterPro" id="IPR003618">
    <property type="entry name" value="TFIIS_cen_dom"/>
</dbReference>
<dbReference type="CDD" id="cd13749">
    <property type="entry name" value="Zn-ribbon_TFIIS"/>
    <property type="match status" value="1"/>
</dbReference>
<dbReference type="PANTHER" id="PTHR11477:SF0">
    <property type="entry name" value="IP08861P-RELATED"/>
    <property type="match status" value="1"/>
</dbReference>
<gene>
    <name evidence="9" type="ORF">AKO1_013850</name>
</gene>
<dbReference type="PANTHER" id="PTHR11477">
    <property type="entry name" value="TRANSCRIPTION FACTOR S-II ZINC FINGER DOMAIN-CONTAINING PROTEIN"/>
    <property type="match status" value="1"/>
</dbReference>
<dbReference type="Proteomes" id="UP001431209">
    <property type="component" value="Unassembled WGS sequence"/>
</dbReference>
<keyword evidence="2 5" id="KW-0863">Zinc-finger</keyword>
<dbReference type="EMBL" id="JAOPGA020001522">
    <property type="protein sequence ID" value="KAL0489165.1"/>
    <property type="molecule type" value="Genomic_DNA"/>
</dbReference>
<dbReference type="SMART" id="SM00510">
    <property type="entry name" value="TFS2M"/>
    <property type="match status" value="1"/>
</dbReference>
<accession>A0AAW2ZK33</accession>
<keyword evidence="10" id="KW-1185">Reference proteome</keyword>
<evidence type="ECO:0000259" key="8">
    <source>
        <dbReference type="PROSITE" id="PS51321"/>
    </source>
</evidence>
<feature type="compositionally biased region" description="Low complexity" evidence="6">
    <location>
        <begin position="67"/>
        <end position="77"/>
    </location>
</feature>